<dbReference type="Gene3D" id="3.40.1350.10">
    <property type="match status" value="1"/>
</dbReference>
<dbReference type="EMBL" id="LR796969">
    <property type="protein sequence ID" value="CAB4178646.1"/>
    <property type="molecule type" value="Genomic_DNA"/>
</dbReference>
<evidence type="ECO:0000313" key="4">
    <source>
        <dbReference type="EMBL" id="CAB4219474.1"/>
    </source>
</evidence>
<reference evidence="1" key="1">
    <citation type="submission" date="2020-04" db="EMBL/GenBank/DDBJ databases">
        <authorList>
            <person name="Chiriac C."/>
            <person name="Salcher M."/>
            <person name="Ghai R."/>
            <person name="Kavagutti S V."/>
        </authorList>
    </citation>
    <scope>NUCLEOTIDE SEQUENCE</scope>
</reference>
<evidence type="ECO:0000313" key="3">
    <source>
        <dbReference type="EMBL" id="CAB4178646.1"/>
    </source>
</evidence>
<evidence type="ECO:0000313" key="2">
    <source>
        <dbReference type="EMBL" id="CAB4173323.1"/>
    </source>
</evidence>
<evidence type="ECO:0000313" key="1">
    <source>
        <dbReference type="EMBL" id="CAB4166587.1"/>
    </source>
</evidence>
<gene>
    <name evidence="3" type="ORF">UFOVP1019_47</name>
    <name evidence="4" type="ORF">UFOVP1618_21</name>
    <name evidence="1" type="ORF">UFOVP846_39</name>
    <name evidence="2" type="ORF">UFOVP940_49</name>
</gene>
<dbReference type="GO" id="GO:0003676">
    <property type="term" value="F:nucleic acid binding"/>
    <property type="evidence" value="ECO:0007669"/>
    <property type="project" value="InterPro"/>
</dbReference>
<name>A0A6J5P5W9_9CAUD</name>
<accession>A0A6J5P5W9</accession>
<dbReference type="InterPro" id="IPR011856">
    <property type="entry name" value="tRNA_endonuc-like_dom_sf"/>
</dbReference>
<protein>
    <recommendedName>
        <fullName evidence="5">VRR-NUC domain containing protein</fullName>
    </recommendedName>
</protein>
<evidence type="ECO:0008006" key="5">
    <source>
        <dbReference type="Google" id="ProtNLM"/>
    </source>
</evidence>
<dbReference type="EMBL" id="LR796891">
    <property type="protein sequence ID" value="CAB4173323.1"/>
    <property type="molecule type" value="Genomic_DNA"/>
</dbReference>
<dbReference type="EMBL" id="LR797482">
    <property type="protein sequence ID" value="CAB4219474.1"/>
    <property type="molecule type" value="Genomic_DNA"/>
</dbReference>
<proteinExistence type="predicted"/>
<sequence>MSFPKKVDNNQLDIVKAFRSMGATVLNLSAVGKGCPDLLIGYKNISVLVEVKSKTGKFTEPQLKFMEQWQGGAVNRIDSVDGAIRLIKLLDIS</sequence>
<organism evidence="1">
    <name type="scientific">uncultured Caudovirales phage</name>
    <dbReference type="NCBI Taxonomy" id="2100421"/>
    <lineage>
        <taxon>Viruses</taxon>
        <taxon>Duplodnaviria</taxon>
        <taxon>Heunggongvirae</taxon>
        <taxon>Uroviricota</taxon>
        <taxon>Caudoviricetes</taxon>
        <taxon>Peduoviridae</taxon>
        <taxon>Maltschvirus</taxon>
        <taxon>Maltschvirus maltsch</taxon>
    </lineage>
</organism>
<dbReference type="EMBL" id="LR796779">
    <property type="protein sequence ID" value="CAB4166587.1"/>
    <property type="molecule type" value="Genomic_DNA"/>
</dbReference>